<dbReference type="InterPro" id="IPR006127">
    <property type="entry name" value="ZnuA-like"/>
</dbReference>
<dbReference type="InterPro" id="IPR050492">
    <property type="entry name" value="Bact_metal-bind_prot9"/>
</dbReference>
<dbReference type="OrthoDB" id="9810636at2"/>
<dbReference type="InterPro" id="IPR006128">
    <property type="entry name" value="Lipoprotein_PsaA-like"/>
</dbReference>
<proteinExistence type="inferred from homology"/>
<dbReference type="Proteomes" id="UP000254337">
    <property type="component" value="Chromosome"/>
</dbReference>
<dbReference type="AlphaFoldDB" id="A0A346AYD6"/>
<keyword evidence="7" id="KW-1185">Reference proteome</keyword>
<evidence type="ECO:0000313" key="7">
    <source>
        <dbReference type="Proteomes" id="UP000254337"/>
    </source>
</evidence>
<comment type="similarity">
    <text evidence="1 4">Belongs to the bacterial solute-binding protein 9 family.</text>
</comment>
<dbReference type="CDD" id="cd01017">
    <property type="entry name" value="AdcA"/>
    <property type="match status" value="1"/>
</dbReference>
<dbReference type="PRINTS" id="PR00690">
    <property type="entry name" value="ADHESNFAMILY"/>
</dbReference>
<dbReference type="PANTHER" id="PTHR42953">
    <property type="entry name" value="HIGH-AFFINITY ZINC UPTAKE SYSTEM PROTEIN ZNUA-RELATED"/>
    <property type="match status" value="1"/>
</dbReference>
<dbReference type="RefSeq" id="WP_107195814.1">
    <property type="nucleotide sequence ID" value="NZ_CALYAU010000006.1"/>
</dbReference>
<sequence>MKSWLTACITMIAAAVLLAGCGAQSDGSVQSDGKLKVVASFNAMKEFTQAVGKDKVDVVTLIPDGTEPHDFQPTTKNLKELSHARLFVYNGLGMEPWADKTLEVVDNKNLVAVDASKGVQVIANTDKHDIHEHGRDDPHCWLSLQAAQTEVQNIAAALAEADPANAEFYRENAAAYNEQLQQVLAEYQEKFQSVPNRQFVTGHAAFAYLCRDFGLTQRSVESVFASGEPSPQQLASLADFCKQHKVKTIFSETMVSPKISETLAKEVGASVKTIHTIESAEGKATYIDRMRDNIEQIYQSLK</sequence>
<evidence type="ECO:0000256" key="5">
    <source>
        <dbReference type="SAM" id="SignalP"/>
    </source>
</evidence>
<keyword evidence="2 4" id="KW-0813">Transport</keyword>
<dbReference type="PROSITE" id="PS51257">
    <property type="entry name" value="PROKAR_LIPOPROTEIN"/>
    <property type="match status" value="1"/>
</dbReference>
<dbReference type="GO" id="GO:0046872">
    <property type="term" value="F:metal ion binding"/>
    <property type="evidence" value="ECO:0007669"/>
    <property type="project" value="InterPro"/>
</dbReference>
<dbReference type="EMBL" id="CP029462">
    <property type="protein sequence ID" value="AXL20879.1"/>
    <property type="molecule type" value="Genomic_DNA"/>
</dbReference>
<evidence type="ECO:0000256" key="4">
    <source>
        <dbReference type="RuleBase" id="RU003512"/>
    </source>
</evidence>
<organism evidence="6 7">
    <name type="scientific">Megasphaera stantonii</name>
    <dbReference type="NCBI Taxonomy" id="2144175"/>
    <lineage>
        <taxon>Bacteria</taxon>
        <taxon>Bacillati</taxon>
        <taxon>Bacillota</taxon>
        <taxon>Negativicutes</taxon>
        <taxon>Veillonellales</taxon>
        <taxon>Veillonellaceae</taxon>
        <taxon>Megasphaera</taxon>
    </lineage>
</organism>
<dbReference type="Pfam" id="PF01297">
    <property type="entry name" value="ZnuA"/>
    <property type="match status" value="1"/>
</dbReference>
<dbReference type="GO" id="GO:0007155">
    <property type="term" value="P:cell adhesion"/>
    <property type="evidence" value="ECO:0007669"/>
    <property type="project" value="InterPro"/>
</dbReference>
<evidence type="ECO:0000313" key="6">
    <source>
        <dbReference type="EMBL" id="AXL20879.1"/>
    </source>
</evidence>
<protein>
    <submittedName>
        <fullName evidence="6">ABC transporter substrate-binding protein</fullName>
    </submittedName>
</protein>
<evidence type="ECO:0000256" key="1">
    <source>
        <dbReference type="ARBA" id="ARBA00011028"/>
    </source>
</evidence>
<accession>A0A346AYD6</accession>
<dbReference type="SUPFAM" id="SSF53807">
    <property type="entry name" value="Helical backbone' metal receptor"/>
    <property type="match status" value="1"/>
</dbReference>
<evidence type="ECO:0000256" key="2">
    <source>
        <dbReference type="ARBA" id="ARBA00022448"/>
    </source>
</evidence>
<reference evidence="6 7" key="1">
    <citation type="submission" date="2018-05" db="EMBL/GenBank/DDBJ databases">
        <title>Complete genome sequence of Megasphaera sp. AJH120T, isolated from the ceca of a chicken.</title>
        <authorList>
            <person name="Maki J."/>
            <person name="Looft T."/>
        </authorList>
    </citation>
    <scope>NUCLEOTIDE SEQUENCE [LARGE SCALE GENOMIC DNA]</scope>
    <source>
        <strain evidence="6 7">AJH120</strain>
    </source>
</reference>
<dbReference type="Gene3D" id="3.40.50.1980">
    <property type="entry name" value="Nitrogenase molybdenum iron protein domain"/>
    <property type="match status" value="2"/>
</dbReference>
<dbReference type="InterPro" id="IPR006129">
    <property type="entry name" value="AdhesinB"/>
</dbReference>
<dbReference type="KEGG" id="meg:DKB62_04470"/>
<feature type="chain" id="PRO_5039546370" evidence="5">
    <location>
        <begin position="20"/>
        <end position="302"/>
    </location>
</feature>
<feature type="signal peptide" evidence="5">
    <location>
        <begin position="1"/>
        <end position="19"/>
    </location>
</feature>
<gene>
    <name evidence="6" type="ORF">DKB62_04470</name>
</gene>
<name>A0A346AYD6_9FIRM</name>
<dbReference type="GO" id="GO:0030001">
    <property type="term" value="P:metal ion transport"/>
    <property type="evidence" value="ECO:0007669"/>
    <property type="project" value="InterPro"/>
</dbReference>
<dbReference type="PRINTS" id="PR00691">
    <property type="entry name" value="ADHESINB"/>
</dbReference>
<evidence type="ECO:0000256" key="3">
    <source>
        <dbReference type="ARBA" id="ARBA00022729"/>
    </source>
</evidence>
<dbReference type="PANTHER" id="PTHR42953:SF3">
    <property type="entry name" value="HIGH-AFFINITY ZINC UPTAKE SYSTEM PROTEIN ZNUA"/>
    <property type="match status" value="1"/>
</dbReference>
<keyword evidence="3 5" id="KW-0732">Signal</keyword>